<evidence type="ECO:0000313" key="2">
    <source>
        <dbReference type="EMBL" id="DBA02009.1"/>
    </source>
</evidence>
<dbReference type="EMBL" id="DAKRPA010000037">
    <property type="protein sequence ID" value="DBA02009.1"/>
    <property type="molecule type" value="Genomic_DNA"/>
</dbReference>
<organism evidence="2 3">
    <name type="scientific">Lagenidium giganteum</name>
    <dbReference type="NCBI Taxonomy" id="4803"/>
    <lineage>
        <taxon>Eukaryota</taxon>
        <taxon>Sar</taxon>
        <taxon>Stramenopiles</taxon>
        <taxon>Oomycota</taxon>
        <taxon>Peronosporomycetes</taxon>
        <taxon>Pythiales</taxon>
        <taxon>Pythiaceae</taxon>
    </lineage>
</organism>
<accession>A0AAV2Z9E9</accession>
<evidence type="ECO:0000256" key="1">
    <source>
        <dbReference type="SAM" id="Phobius"/>
    </source>
</evidence>
<protein>
    <submittedName>
        <fullName evidence="2">Uncharacterized protein</fullName>
    </submittedName>
</protein>
<proteinExistence type="predicted"/>
<sequence>MMPGSLVSRSQADLFIVASSGWWARAAAVVVIVQILWALVIPIKNAALIQPPDIIDDRSEVKTTAYPGVSQATATGLQAFTDVQVRAVVNEILELTIGDSNIRRQLEQAQDFAIDTLSPVLPPVQHHLVARYYGLVLQSSEVFAARYTPRQETLIVNMTGKHVPITISCAEDDAVVQGMVCTDKSGAPCDDSSFVGSVPKNGTLLEPVNLQQLLANRTTGWSNSIGLLTFVDFFHQIMRRVLMYQDWSLALQPFQDINGVYNPYRLDTGFDAEGRLVMPDEATLWSSGGAYMKYGKVQFASCAVSEVVLGYVYIRSYVIGMIQEVLLQHNLYNVNLDQVNVHTKVKERAAVIFTQNLSVAVTIGAGASGNDFDDDTASLLSIPMTHKAYSKSLVKGDRPLYGAMLIGSTIRAIWHFLRYPNSFYSYLMPNVSGDVVALDFKLIGAYHSGFNGMKFDFTRNTMAAWKLSEQTQPQALDQINAAFDTEQRYADWFGQGDRAPIIEFVAAALRILGPLATSPEAEISCYRGLVRKMAQVVWVMALRFKPVMNHLVYASMVDSGDPASWTVKHMLNSVLMGEDPYGQRVDIRYVRPSLSTYTGGAWPMVPLLHAFLQSYESEYVLNLLLAELNATYTTLIELEQGLTNFHDVVLCPVGVDRFGVNASDTKPTMYIKIYGALAQLSREIIANVSDMYAAMSNEVAPVAIPRQFVTYNRVHSIFNYEGAPVYWRHPPLALGLIRLTTKEAPIPSDLQAFKQSMVCYDLLELRYLNVSSRCWNEIKSLSEVHQIHAANGLRILTFSFWSMGFVLNVLGAFVAWEYAHNIWKSWNITNREPIPWTLAVKLGIQCLGMLNLLRCTIMAFGVLPLIANFNIRPDPEFLKREQHLPWWWVEILVALSMTWFVRLGVELGRYAIKLRYFNQWFYVTTGYVRNLTILLITCLRVALPVKPNDFDMGLLKLVLTCSLSVFCGYIMVRVSVYFDHAKNPPDLLSQLFADAGFDRSWYGVLAQTSEG</sequence>
<comment type="caution">
    <text evidence="2">The sequence shown here is derived from an EMBL/GenBank/DDBJ whole genome shotgun (WGS) entry which is preliminary data.</text>
</comment>
<keyword evidence="3" id="KW-1185">Reference proteome</keyword>
<feature type="transmembrane region" description="Helical" evidence="1">
    <location>
        <begin position="954"/>
        <end position="972"/>
    </location>
</feature>
<keyword evidence="1" id="KW-1133">Transmembrane helix</keyword>
<gene>
    <name evidence="2" type="ORF">N0F65_000256</name>
</gene>
<feature type="transmembrane region" description="Helical" evidence="1">
    <location>
        <begin position="840"/>
        <end position="866"/>
    </location>
</feature>
<reference evidence="2" key="2">
    <citation type="journal article" date="2023" name="Microbiol Resour">
        <title>Decontamination and Annotation of the Draft Genome Sequence of the Oomycete Lagenidium giganteum ARSEF 373.</title>
        <authorList>
            <person name="Morgan W.R."/>
            <person name="Tartar A."/>
        </authorList>
    </citation>
    <scope>NUCLEOTIDE SEQUENCE</scope>
    <source>
        <strain evidence="2">ARSEF 373</strain>
    </source>
</reference>
<dbReference type="Proteomes" id="UP001146120">
    <property type="component" value="Unassembled WGS sequence"/>
</dbReference>
<reference evidence="2" key="1">
    <citation type="submission" date="2022-11" db="EMBL/GenBank/DDBJ databases">
        <authorList>
            <person name="Morgan W.R."/>
            <person name="Tartar A."/>
        </authorList>
    </citation>
    <scope>NUCLEOTIDE SEQUENCE</scope>
    <source>
        <strain evidence="2">ARSEF 373</strain>
    </source>
</reference>
<feature type="transmembrane region" description="Helical" evidence="1">
    <location>
        <begin position="920"/>
        <end position="942"/>
    </location>
</feature>
<feature type="transmembrane region" description="Helical" evidence="1">
    <location>
        <begin position="20"/>
        <end position="40"/>
    </location>
</feature>
<keyword evidence="1" id="KW-0472">Membrane</keyword>
<feature type="transmembrane region" description="Helical" evidence="1">
    <location>
        <begin position="798"/>
        <end position="819"/>
    </location>
</feature>
<dbReference type="AlphaFoldDB" id="A0AAV2Z9E9"/>
<feature type="transmembrane region" description="Helical" evidence="1">
    <location>
        <begin position="886"/>
        <end position="908"/>
    </location>
</feature>
<keyword evidence="1" id="KW-0812">Transmembrane</keyword>
<evidence type="ECO:0000313" key="3">
    <source>
        <dbReference type="Proteomes" id="UP001146120"/>
    </source>
</evidence>
<name>A0AAV2Z9E9_9STRA</name>